<dbReference type="Proteomes" id="UP001498476">
    <property type="component" value="Unassembled WGS sequence"/>
</dbReference>
<feature type="compositionally biased region" description="Basic and acidic residues" evidence="1">
    <location>
        <begin position="187"/>
        <end position="200"/>
    </location>
</feature>
<keyword evidence="2" id="KW-0812">Transmembrane</keyword>
<dbReference type="EMBL" id="JAZAVJ010000078">
    <property type="protein sequence ID" value="KAK7415742.1"/>
    <property type="molecule type" value="Genomic_DNA"/>
</dbReference>
<proteinExistence type="predicted"/>
<keyword evidence="2" id="KW-0472">Membrane</keyword>
<comment type="caution">
    <text evidence="3">The sequence shown here is derived from an EMBL/GenBank/DDBJ whole genome shotgun (WGS) entry which is preliminary data.</text>
</comment>
<name>A0ABR1H4C6_9HYPO</name>
<protein>
    <submittedName>
        <fullName evidence="3">Uncharacterized protein</fullName>
    </submittedName>
</protein>
<evidence type="ECO:0000256" key="2">
    <source>
        <dbReference type="SAM" id="Phobius"/>
    </source>
</evidence>
<evidence type="ECO:0000313" key="4">
    <source>
        <dbReference type="Proteomes" id="UP001498476"/>
    </source>
</evidence>
<gene>
    <name evidence="3" type="ORF">QQX98_005655</name>
</gene>
<feature type="transmembrane region" description="Helical" evidence="2">
    <location>
        <begin position="6"/>
        <end position="28"/>
    </location>
</feature>
<evidence type="ECO:0000256" key="1">
    <source>
        <dbReference type="SAM" id="MobiDB-lite"/>
    </source>
</evidence>
<accession>A0ABR1H4C6</accession>
<evidence type="ECO:0000313" key="3">
    <source>
        <dbReference type="EMBL" id="KAK7415742.1"/>
    </source>
</evidence>
<reference evidence="3 4" key="1">
    <citation type="journal article" date="2025" name="Microbiol. Resour. Announc.">
        <title>Draft genome sequences for Neonectria magnoliae and Neonectria punicea, canker pathogens of Liriodendron tulipifera and Acer saccharum in West Virginia.</title>
        <authorList>
            <person name="Petronek H.M."/>
            <person name="Kasson M.T."/>
            <person name="Metheny A.M."/>
            <person name="Stauder C.M."/>
            <person name="Lovett B."/>
            <person name="Lynch S.C."/>
            <person name="Garnas J.R."/>
            <person name="Kasson L.R."/>
            <person name="Stajich J.E."/>
        </authorList>
    </citation>
    <scope>NUCLEOTIDE SEQUENCE [LARGE SCALE GENOMIC DNA]</scope>
    <source>
        <strain evidence="3 4">NRRL 64653</strain>
    </source>
</reference>
<keyword evidence="2" id="KW-1133">Transmembrane helix</keyword>
<organism evidence="3 4">
    <name type="scientific">Neonectria punicea</name>
    <dbReference type="NCBI Taxonomy" id="979145"/>
    <lineage>
        <taxon>Eukaryota</taxon>
        <taxon>Fungi</taxon>
        <taxon>Dikarya</taxon>
        <taxon>Ascomycota</taxon>
        <taxon>Pezizomycotina</taxon>
        <taxon>Sordariomycetes</taxon>
        <taxon>Hypocreomycetidae</taxon>
        <taxon>Hypocreales</taxon>
        <taxon>Nectriaceae</taxon>
        <taxon>Neonectria</taxon>
    </lineage>
</organism>
<sequence length="229" mass="26162">MSLTVVLPVWTVVISTLTLFAAIFGHGWNVYSKMKDWRIAEAKKDEEKKVDGISEKKLLQSLEKKLTDDFGMKFDSLRVGFITEMNDFRKVINHNAAMMKDFGNEKKDMESAIQNLQPEQERLEKLIANHECRCGLTKHDAGAIVRKQAELAVELEKSFKNHQDKYNAVLSTMNAVQEDVKSRRECQCHGTKDKAAEPLTEKPSTGGTIRKRVPSTEKKPWNPNFSKYD</sequence>
<keyword evidence="4" id="KW-1185">Reference proteome</keyword>
<feature type="region of interest" description="Disordered" evidence="1">
    <location>
        <begin position="187"/>
        <end position="229"/>
    </location>
</feature>